<evidence type="ECO:0000313" key="8">
    <source>
        <dbReference type="Proteomes" id="UP000742786"/>
    </source>
</evidence>
<feature type="transmembrane region" description="Helical" evidence="6">
    <location>
        <begin position="40"/>
        <end position="60"/>
    </location>
</feature>
<evidence type="ECO:0000256" key="1">
    <source>
        <dbReference type="ARBA" id="ARBA00004167"/>
    </source>
</evidence>
<keyword evidence="4 6" id="KW-1133">Transmembrane helix</keyword>
<reference evidence="7" key="1">
    <citation type="submission" date="2021-04" db="EMBL/GenBank/DDBJ databases">
        <authorList>
            <person name="Hornung B."/>
        </authorList>
    </citation>
    <scope>NUCLEOTIDE SEQUENCE</scope>
    <source>
        <strain evidence="7">G5G6</strain>
    </source>
</reference>
<dbReference type="PANTHER" id="PTHR30093:SF44">
    <property type="entry name" value="TYPE II SECRETION SYSTEM CORE PROTEIN G"/>
    <property type="match status" value="1"/>
</dbReference>
<dbReference type="Pfam" id="PF07963">
    <property type="entry name" value="N_methyl"/>
    <property type="match status" value="1"/>
</dbReference>
<keyword evidence="3 6" id="KW-0812">Transmembrane</keyword>
<organism evidence="7 8">
    <name type="scientific">Georgfuchsia toluolica</name>
    <dbReference type="NCBI Taxonomy" id="424218"/>
    <lineage>
        <taxon>Bacteria</taxon>
        <taxon>Pseudomonadati</taxon>
        <taxon>Pseudomonadota</taxon>
        <taxon>Betaproteobacteria</taxon>
        <taxon>Nitrosomonadales</taxon>
        <taxon>Sterolibacteriaceae</taxon>
        <taxon>Georgfuchsia</taxon>
    </lineage>
</organism>
<dbReference type="RefSeq" id="WP_220636973.1">
    <property type="nucleotide sequence ID" value="NZ_CAJQUM010000001.1"/>
</dbReference>
<dbReference type="Gene3D" id="3.30.700.10">
    <property type="entry name" value="Glycoprotein, Type 4 Pilin"/>
    <property type="match status" value="1"/>
</dbReference>
<dbReference type="PANTHER" id="PTHR30093">
    <property type="entry name" value="GENERAL SECRETION PATHWAY PROTEIN G"/>
    <property type="match status" value="1"/>
</dbReference>
<evidence type="ECO:0000256" key="3">
    <source>
        <dbReference type="ARBA" id="ARBA00022692"/>
    </source>
</evidence>
<dbReference type="GO" id="GO:0016020">
    <property type="term" value="C:membrane"/>
    <property type="evidence" value="ECO:0007669"/>
    <property type="project" value="UniProtKB-SubCell"/>
</dbReference>
<dbReference type="PROSITE" id="PS00409">
    <property type="entry name" value="PROKAR_NTER_METHYL"/>
    <property type="match status" value="1"/>
</dbReference>
<evidence type="ECO:0000256" key="6">
    <source>
        <dbReference type="SAM" id="Phobius"/>
    </source>
</evidence>
<feature type="transmembrane region" description="Helical" evidence="6">
    <location>
        <begin position="7"/>
        <end position="28"/>
    </location>
</feature>
<gene>
    <name evidence="7" type="ORF">GTOL_13088</name>
</gene>
<sequence>MRNNQQGFTLIELVVVIVILGILAAVAIPKFIDLSSEAQTAATAGVAGSIGSAMAINYAARKAASTKGQAVTNCTDGSALLQGGLPTGYTITAAAIAADATVSCTLTDAKSGTATFTGIGIL</sequence>
<proteinExistence type="predicted"/>
<comment type="caution">
    <text evidence="7">The sequence shown here is derived from an EMBL/GenBank/DDBJ whole genome shotgun (WGS) entry which is preliminary data.</text>
</comment>
<dbReference type="EMBL" id="CAJQUM010000001">
    <property type="protein sequence ID" value="CAG4885205.1"/>
    <property type="molecule type" value="Genomic_DNA"/>
</dbReference>
<protein>
    <submittedName>
        <fullName evidence="7">MSHA pilin protein MshA</fullName>
    </submittedName>
</protein>
<keyword evidence="5 6" id="KW-0472">Membrane</keyword>
<evidence type="ECO:0000313" key="7">
    <source>
        <dbReference type="EMBL" id="CAG4885205.1"/>
    </source>
</evidence>
<dbReference type="AlphaFoldDB" id="A0A916N1R2"/>
<evidence type="ECO:0000256" key="5">
    <source>
        <dbReference type="ARBA" id="ARBA00023136"/>
    </source>
</evidence>
<dbReference type="Proteomes" id="UP000742786">
    <property type="component" value="Unassembled WGS sequence"/>
</dbReference>
<dbReference type="InterPro" id="IPR045584">
    <property type="entry name" value="Pilin-like"/>
</dbReference>
<dbReference type="NCBIfam" id="TIGR02532">
    <property type="entry name" value="IV_pilin_GFxxxE"/>
    <property type="match status" value="1"/>
</dbReference>
<comment type="subcellular location">
    <subcellularLocation>
        <location evidence="1">Membrane</location>
        <topology evidence="1">Single-pass membrane protein</topology>
    </subcellularLocation>
</comment>
<accession>A0A916N1R2</accession>
<evidence type="ECO:0000256" key="2">
    <source>
        <dbReference type="ARBA" id="ARBA00022481"/>
    </source>
</evidence>
<dbReference type="SUPFAM" id="SSF54523">
    <property type="entry name" value="Pili subunits"/>
    <property type="match status" value="1"/>
</dbReference>
<name>A0A916N1R2_9PROT</name>
<keyword evidence="2" id="KW-0488">Methylation</keyword>
<evidence type="ECO:0000256" key="4">
    <source>
        <dbReference type="ARBA" id="ARBA00022989"/>
    </source>
</evidence>
<dbReference type="InterPro" id="IPR012902">
    <property type="entry name" value="N_methyl_site"/>
</dbReference>
<keyword evidence="8" id="KW-1185">Reference proteome</keyword>